<dbReference type="Gene3D" id="3.40.140.10">
    <property type="entry name" value="Cytidine Deaminase, domain 2"/>
    <property type="match status" value="1"/>
</dbReference>
<dbReference type="PROSITE" id="PS51747">
    <property type="entry name" value="CYT_DCMP_DEAMINASES_2"/>
    <property type="match status" value="1"/>
</dbReference>
<name>A0A7X1CR55_9LIST</name>
<dbReference type="InterPro" id="IPR016193">
    <property type="entry name" value="Cytidine_deaminase-like"/>
</dbReference>
<dbReference type="InterPro" id="IPR002125">
    <property type="entry name" value="CMP_dCMP_dom"/>
</dbReference>
<evidence type="ECO:0000259" key="3">
    <source>
        <dbReference type="PROSITE" id="PS51747"/>
    </source>
</evidence>
<organism evidence="4 5">
    <name type="scientific">Listeria grandensis</name>
    <dbReference type="NCBI Taxonomy" id="1494963"/>
    <lineage>
        <taxon>Bacteria</taxon>
        <taxon>Bacillati</taxon>
        <taxon>Bacillota</taxon>
        <taxon>Bacilli</taxon>
        <taxon>Bacillales</taxon>
        <taxon>Listeriaceae</taxon>
        <taxon>Listeria</taxon>
    </lineage>
</organism>
<dbReference type="GO" id="GO:0016787">
    <property type="term" value="F:hydrolase activity"/>
    <property type="evidence" value="ECO:0007669"/>
    <property type="project" value="InterPro"/>
</dbReference>
<dbReference type="InterPro" id="IPR016192">
    <property type="entry name" value="APOBEC/CMP_deaminase_Zn-bd"/>
</dbReference>
<gene>
    <name evidence="4" type="ORF">HCA69_15215</name>
</gene>
<keyword evidence="2" id="KW-0862">Zinc</keyword>
<dbReference type="AlphaFoldDB" id="A0A7X1CR55"/>
<feature type="domain" description="CMP/dCMP-type deaminase" evidence="3">
    <location>
        <begin position="10"/>
        <end position="126"/>
    </location>
</feature>
<reference evidence="4 5" key="1">
    <citation type="submission" date="2020-03" db="EMBL/GenBank/DDBJ databases">
        <title>Soil Listeria distribution.</title>
        <authorList>
            <person name="Liao J."/>
            <person name="Wiedmann M."/>
        </authorList>
    </citation>
    <scope>NUCLEOTIDE SEQUENCE [LARGE SCALE GENOMIC DNA]</scope>
    <source>
        <strain evidence="4 5">FSL L7-0741</strain>
    </source>
</reference>
<evidence type="ECO:0000313" key="4">
    <source>
        <dbReference type="EMBL" id="MBC1937717.1"/>
    </source>
</evidence>
<accession>A0A7X1CR55</accession>
<keyword evidence="1" id="KW-0479">Metal-binding</keyword>
<sequence>MEKTVQNRVTNVENAVYEVANELLKAYNQGTFSVGGLLMDLEGNVLYKQHNNVITDNLIHDPTAHGERQMVDWYFENKATLSLPEPENIILVTSLDPCVMCTGSILQAGFARVIVSALDSHAGINYDMSATFPALSGTAMQLEAQQRFAYPKVHSSTKMFERKATSADISCSFKADTTIDEQAYASTSITLSATLGTTIVSALDTHAGINYDMSTTPPALPGTAMQLEAQQRSTYPKVHSPTKMFEREATGADISCFFKAGTTIDEQTYALTSIAFSATLDTISKKINTDLPEDQLKNPTCLSKDNPIYTALKEVYPQALEYTAPHPNQPDAGLAPYLITAAKEDLLNGGEGNAVAFLDCFGNLIMCSPGNQNLSEIQTPFILATRKYAALRYSLQLANTPDASYYLGHPKYGTFIYAKSLELNPQGVVDLGAFGSTMGGKIPTDREQFQFAVSRVEQCKLDAFTDGLPPLYSSKDFVNIRLKQVQSHKLIKALKAGLPD</sequence>
<proteinExistence type="predicted"/>
<evidence type="ECO:0000256" key="2">
    <source>
        <dbReference type="ARBA" id="ARBA00022833"/>
    </source>
</evidence>
<evidence type="ECO:0000313" key="5">
    <source>
        <dbReference type="Proteomes" id="UP000535908"/>
    </source>
</evidence>
<dbReference type="PROSITE" id="PS00903">
    <property type="entry name" value="CYT_DCMP_DEAMINASES_1"/>
    <property type="match status" value="1"/>
</dbReference>
<comment type="caution">
    <text evidence="4">The sequence shown here is derived from an EMBL/GenBank/DDBJ whole genome shotgun (WGS) entry which is preliminary data.</text>
</comment>
<dbReference type="Proteomes" id="UP000535908">
    <property type="component" value="Unassembled WGS sequence"/>
</dbReference>
<dbReference type="GO" id="GO:0008270">
    <property type="term" value="F:zinc ion binding"/>
    <property type="evidence" value="ECO:0007669"/>
    <property type="project" value="InterPro"/>
</dbReference>
<dbReference type="EMBL" id="JAARWN010000022">
    <property type="protein sequence ID" value="MBC1937717.1"/>
    <property type="molecule type" value="Genomic_DNA"/>
</dbReference>
<dbReference type="RefSeq" id="WP_185527668.1">
    <property type="nucleotide sequence ID" value="NZ_JAARWN010000022.1"/>
</dbReference>
<protein>
    <submittedName>
        <fullName evidence="4">Nucleoside deaminase</fullName>
    </submittedName>
</protein>
<evidence type="ECO:0000256" key="1">
    <source>
        <dbReference type="ARBA" id="ARBA00022723"/>
    </source>
</evidence>
<dbReference type="SUPFAM" id="SSF53927">
    <property type="entry name" value="Cytidine deaminase-like"/>
    <property type="match status" value="1"/>
</dbReference>
<dbReference type="Pfam" id="PF00383">
    <property type="entry name" value="dCMP_cyt_deam_1"/>
    <property type="match status" value="1"/>
</dbReference>
<dbReference type="CDD" id="cd01285">
    <property type="entry name" value="nucleoside_deaminase"/>
    <property type="match status" value="1"/>
</dbReference>